<keyword evidence="1" id="KW-0496">Mitochondrion</keyword>
<proteinExistence type="predicted"/>
<protein>
    <submittedName>
        <fullName evidence="1">Uncharacterized protein</fullName>
    </submittedName>
</protein>
<reference evidence="1" key="1">
    <citation type="journal article" date="2015" name="Genome Biol. Evol.">
        <title>Organellar Genomes of White Spruce (Picea glauca): Assembly and Annotation.</title>
        <authorList>
            <person name="Jackman S.D."/>
            <person name="Warren R.L."/>
            <person name="Gibb E.A."/>
            <person name="Vandervalk B.P."/>
            <person name="Mohamadi H."/>
            <person name="Chu J."/>
            <person name="Raymond A."/>
            <person name="Pleasance S."/>
            <person name="Coope R."/>
            <person name="Wildung M.R."/>
            <person name="Ritland C.E."/>
            <person name="Bousquet J."/>
            <person name="Jones S.J."/>
            <person name="Bohlmann J."/>
            <person name="Birol I."/>
        </authorList>
    </citation>
    <scope>NUCLEOTIDE SEQUENCE [LARGE SCALE GENOMIC DNA]</scope>
    <source>
        <tissue evidence="1">Flushing bud</tissue>
    </source>
</reference>
<accession>A0A101LWX3</accession>
<gene>
    <name evidence="1" type="ORF">ABT39_MTgene6299</name>
</gene>
<sequence>MCLTPRTRPYYMKKALRGNNLNLHYTMSTLSRNSSLSFLFFVRRTIHHFVKHAVSLINNLWSSPQPIPLYLPPYATPIVSSPFPIIGNNKCTLL</sequence>
<comment type="caution">
    <text evidence="1">The sequence shown here is derived from an EMBL/GenBank/DDBJ whole genome shotgun (WGS) entry which is preliminary data.</text>
</comment>
<name>A0A101LWX3_PICGL</name>
<dbReference type="EMBL" id="LKAM01000009">
    <property type="protein sequence ID" value="KUM46844.1"/>
    <property type="molecule type" value="Genomic_DNA"/>
</dbReference>
<geneLocation type="mitochondrion" evidence="1"/>
<dbReference type="AlphaFoldDB" id="A0A101LWX3"/>
<evidence type="ECO:0000313" key="1">
    <source>
        <dbReference type="EMBL" id="KUM46844.1"/>
    </source>
</evidence>
<organism evidence="1">
    <name type="scientific">Picea glauca</name>
    <name type="common">White spruce</name>
    <name type="synonym">Pinus glauca</name>
    <dbReference type="NCBI Taxonomy" id="3330"/>
    <lineage>
        <taxon>Eukaryota</taxon>
        <taxon>Viridiplantae</taxon>
        <taxon>Streptophyta</taxon>
        <taxon>Embryophyta</taxon>
        <taxon>Tracheophyta</taxon>
        <taxon>Spermatophyta</taxon>
        <taxon>Pinopsida</taxon>
        <taxon>Pinidae</taxon>
        <taxon>Conifers I</taxon>
        <taxon>Pinales</taxon>
        <taxon>Pinaceae</taxon>
        <taxon>Picea</taxon>
    </lineage>
</organism>